<dbReference type="AlphaFoldDB" id="A0A1M7H5F1"/>
<proteinExistence type="predicted"/>
<feature type="transmembrane region" description="Helical" evidence="5">
    <location>
        <begin position="21"/>
        <end position="40"/>
    </location>
</feature>
<dbReference type="SUPFAM" id="SSF144091">
    <property type="entry name" value="Rhomboid-like"/>
    <property type="match status" value="1"/>
</dbReference>
<keyword evidence="7" id="KW-1185">Reference proteome</keyword>
<feature type="transmembrane region" description="Helical" evidence="5">
    <location>
        <begin position="139"/>
        <end position="158"/>
    </location>
</feature>
<dbReference type="InterPro" id="IPR035952">
    <property type="entry name" value="Rhomboid-like_sf"/>
</dbReference>
<dbReference type="EMBL" id="FRCP01000007">
    <property type="protein sequence ID" value="SHM23578.1"/>
    <property type="molecule type" value="Genomic_DNA"/>
</dbReference>
<evidence type="ECO:0000256" key="2">
    <source>
        <dbReference type="ARBA" id="ARBA00022692"/>
    </source>
</evidence>
<dbReference type="GO" id="GO:0016020">
    <property type="term" value="C:membrane"/>
    <property type="evidence" value="ECO:0007669"/>
    <property type="project" value="UniProtKB-SubCell"/>
</dbReference>
<name>A0A1M7H5F1_9FIRM</name>
<feature type="transmembrane region" description="Helical" evidence="5">
    <location>
        <begin position="195"/>
        <end position="216"/>
    </location>
</feature>
<sequence>MKFINKLEKKFGRYAIHDLMKYIITLYVLGALVYLINPYFYDAYLSLDIGKVFQGQIWRLVTFIIYPATLSGGLGIFFFAIEMYLYYMIGRSLENAWGAFRFNLYYLSGILFNIVAAVILYFIVGGSYPMGLTFINRSMFFAFAAIFPNVQFLLFFVLPVKVKHLAYIYAAIIGYDIFKYVRYAISATNPFYRNFYLAMAISIIVALLNFVIFFLATRNYRRISPAAQKRRRTYQKQVNRSKTITRHKCAVCGRTEKDDENLEFRFCSKCDGNYEYCMEHLFTHTHVKK</sequence>
<feature type="transmembrane region" description="Helical" evidence="5">
    <location>
        <begin position="102"/>
        <end position="124"/>
    </location>
</feature>
<reference evidence="6 7" key="1">
    <citation type="submission" date="2016-11" db="EMBL/GenBank/DDBJ databases">
        <authorList>
            <person name="Jaros S."/>
            <person name="Januszkiewicz K."/>
            <person name="Wedrychowicz H."/>
        </authorList>
    </citation>
    <scope>NUCLEOTIDE SEQUENCE [LARGE SCALE GENOMIC DNA]</scope>
    <source>
        <strain evidence="6 7">DSM 15930</strain>
    </source>
</reference>
<evidence type="ECO:0000256" key="4">
    <source>
        <dbReference type="ARBA" id="ARBA00023136"/>
    </source>
</evidence>
<evidence type="ECO:0000256" key="5">
    <source>
        <dbReference type="SAM" id="Phobius"/>
    </source>
</evidence>
<accession>A0A1M7H5F1</accession>
<evidence type="ECO:0008006" key="8">
    <source>
        <dbReference type="Google" id="ProtNLM"/>
    </source>
</evidence>
<protein>
    <recommendedName>
        <fullName evidence="8">Membrane associated serine protease, rhomboid family</fullName>
    </recommendedName>
</protein>
<gene>
    <name evidence="6" type="ORF">SAMN02746066_01293</name>
</gene>
<evidence type="ECO:0000313" key="7">
    <source>
        <dbReference type="Proteomes" id="UP000184038"/>
    </source>
</evidence>
<keyword evidence="4 5" id="KW-0472">Membrane</keyword>
<dbReference type="RefSeq" id="WP_073284815.1">
    <property type="nucleotide sequence ID" value="NZ_FRCP01000007.1"/>
</dbReference>
<dbReference type="Proteomes" id="UP000184038">
    <property type="component" value="Unassembled WGS sequence"/>
</dbReference>
<feature type="transmembrane region" description="Helical" evidence="5">
    <location>
        <begin position="60"/>
        <end position="81"/>
    </location>
</feature>
<organism evidence="6 7">
    <name type="scientific">Anaerosporobacter mobilis DSM 15930</name>
    <dbReference type="NCBI Taxonomy" id="1120996"/>
    <lineage>
        <taxon>Bacteria</taxon>
        <taxon>Bacillati</taxon>
        <taxon>Bacillota</taxon>
        <taxon>Clostridia</taxon>
        <taxon>Lachnospirales</taxon>
        <taxon>Lachnospiraceae</taxon>
        <taxon>Anaerosporobacter</taxon>
    </lineage>
</organism>
<evidence type="ECO:0000256" key="1">
    <source>
        <dbReference type="ARBA" id="ARBA00004141"/>
    </source>
</evidence>
<feature type="transmembrane region" description="Helical" evidence="5">
    <location>
        <begin position="165"/>
        <end position="183"/>
    </location>
</feature>
<dbReference type="STRING" id="1120996.SAMN02746066_01293"/>
<comment type="subcellular location">
    <subcellularLocation>
        <location evidence="1">Membrane</location>
        <topology evidence="1">Multi-pass membrane protein</topology>
    </subcellularLocation>
</comment>
<evidence type="ECO:0000256" key="3">
    <source>
        <dbReference type="ARBA" id="ARBA00022989"/>
    </source>
</evidence>
<dbReference type="Gene3D" id="1.20.1540.10">
    <property type="entry name" value="Rhomboid-like"/>
    <property type="match status" value="1"/>
</dbReference>
<keyword evidence="3 5" id="KW-1133">Transmembrane helix</keyword>
<evidence type="ECO:0000313" key="6">
    <source>
        <dbReference type="EMBL" id="SHM23578.1"/>
    </source>
</evidence>
<dbReference type="OrthoDB" id="9778756at2"/>
<keyword evidence="2 5" id="KW-0812">Transmembrane</keyword>